<dbReference type="GO" id="GO:0046718">
    <property type="term" value="P:symbiont entry into host cell"/>
    <property type="evidence" value="ECO:0007669"/>
    <property type="project" value="UniProtKB-KW"/>
</dbReference>
<keyword evidence="3" id="KW-1227">Viral tail protein</keyword>
<evidence type="ECO:0000313" key="10">
    <source>
        <dbReference type="Proteomes" id="UP000246166"/>
    </source>
</evidence>
<comment type="subcellular location">
    <subcellularLocation>
        <location evidence="1">Virion</location>
    </subcellularLocation>
</comment>
<evidence type="ECO:0000256" key="1">
    <source>
        <dbReference type="ARBA" id="ARBA00004328"/>
    </source>
</evidence>
<evidence type="ECO:0000256" key="4">
    <source>
        <dbReference type="ARBA" id="ARBA00022804"/>
    </source>
</evidence>
<keyword evidence="6" id="KW-1233">Viral attachment to host adhesion receptor</keyword>
<evidence type="ECO:0000259" key="8">
    <source>
        <dbReference type="Pfam" id="PF03906"/>
    </source>
</evidence>
<keyword evidence="7" id="KW-1160">Virus entry into host cell</keyword>
<feature type="domain" description="Bacteriophage T7 tail fibre protein-like N-terminal" evidence="8">
    <location>
        <begin position="1"/>
        <end position="130"/>
    </location>
</feature>
<evidence type="ECO:0000256" key="7">
    <source>
        <dbReference type="ARBA" id="ARBA00023296"/>
    </source>
</evidence>
<dbReference type="KEGG" id="vg:54991611"/>
<accession>A0A2S1GT38</accession>
<name>A0A2S1GT38_9CAUD</name>
<keyword evidence="5" id="KW-0946">Virion</keyword>
<dbReference type="InterPro" id="IPR005604">
    <property type="entry name" value="Phage_T7_tail_fibre-like_N"/>
</dbReference>
<evidence type="ECO:0000256" key="6">
    <source>
        <dbReference type="ARBA" id="ARBA00023165"/>
    </source>
</evidence>
<evidence type="ECO:0000256" key="3">
    <source>
        <dbReference type="ARBA" id="ARBA00022732"/>
    </source>
</evidence>
<dbReference type="GO" id="GO:0098015">
    <property type="term" value="C:virus tail"/>
    <property type="evidence" value="ECO:0007669"/>
    <property type="project" value="UniProtKB-KW"/>
</dbReference>
<dbReference type="GO" id="GO:0098671">
    <property type="term" value="P:adhesion receptor-mediated virion attachment to host cell"/>
    <property type="evidence" value="ECO:0007669"/>
    <property type="project" value="UniProtKB-KW"/>
</dbReference>
<dbReference type="Proteomes" id="UP000246166">
    <property type="component" value="Segment"/>
</dbReference>
<keyword evidence="4" id="KW-1161">Viral attachment to host cell</keyword>
<evidence type="ECO:0000313" key="9">
    <source>
        <dbReference type="EMBL" id="AWD92522.1"/>
    </source>
</evidence>
<organism evidence="9 10">
    <name type="scientific">Pectobacterium phage Jarilo</name>
    <dbReference type="NCBI Taxonomy" id="2163634"/>
    <lineage>
        <taxon>Viruses</taxon>
        <taxon>Duplodnaviria</taxon>
        <taxon>Heunggongvirae</taxon>
        <taxon>Uroviricota</taxon>
        <taxon>Caudoviricetes</taxon>
        <taxon>Autographivirales</taxon>
        <taxon>Autotranscriptaviridae</taxon>
        <taxon>Studiervirinae</taxon>
        <taxon>Jarilovirus</taxon>
        <taxon>Jarilovirus jarilo</taxon>
    </lineage>
</organism>
<evidence type="ECO:0000256" key="2">
    <source>
        <dbReference type="ARBA" id="ARBA00022581"/>
    </source>
</evidence>
<sequence>MANVIKTILTYPLTGQSEFLIPFEYLARKFVVVTLIGVDRKELVLGTDYRFATKTTIVTNNVWGQGDGYTTLEIRRFTSATERLVDFTDGSILRAYDLNVAQLQTIHVAEEARDLTADTIGTNAQGQLDARGRRIVNLANAIDAADAVPLGQIQGINQNAWQARDEALGFRNEAEGFRNMSVDRANVATQQANIAIDRANVATQQAADALTSASRALASQQAASWSQTAAAASASASASSASSASTSSDTAMRWATLAENVPVTGSQYSAMHWAIKAKLEADKLGNWNALAGTIENINGNDIIWRGWHNVQGLYVWNPAGNVLIETATPGQTPDIKFTGYRGDKSFMTFRLGADVGDSNAAVSHGMYSTNIGQHYQFNVDGSNHISSAGAGAQLYMGSQSNPSMTLATLNGMGLVNVEGSMVVSSGLVASHDVEARGAVYSGGLNGGKLTNTGNIEGSEWGSRTLKGYIDDSRKASIQSSPLRVLWRRDIGTFNTAFDANGYPLPADASRPLTVRPWSTGQSYTFDEPLWGKQLFSIHNDAFINGSQNQSNYCRAWGAIPRMSGVTAVADNGVVFTFTNFEMQIGSEWWHLVLSADGRTLALDSAGEMARPLYALYVADIP</sequence>
<evidence type="ECO:0000256" key="5">
    <source>
        <dbReference type="ARBA" id="ARBA00022844"/>
    </source>
</evidence>
<dbReference type="RefSeq" id="YP_009801103.1">
    <property type="nucleotide sequence ID" value="NC_047963.1"/>
</dbReference>
<protein>
    <submittedName>
        <fullName evidence="9">Tail fiber protein</fullName>
    </submittedName>
</protein>
<dbReference type="EMBL" id="MH059637">
    <property type="protein sequence ID" value="AWD92522.1"/>
    <property type="molecule type" value="Genomic_DNA"/>
</dbReference>
<keyword evidence="10" id="KW-1185">Reference proteome</keyword>
<keyword evidence="2" id="KW-0945">Host-virus interaction</keyword>
<dbReference type="GeneID" id="54991611"/>
<reference evidence="10" key="1">
    <citation type="submission" date="2018-03" db="EMBL/GenBank/DDBJ databases">
        <title>Phage therapy in agriculture - a green tech approach to combat plant pathogenic bacteria.</title>
        <authorList>
            <person name="Carstens A.B."/>
            <person name="Djurhuus A.M."/>
            <person name="Hansen L.H."/>
        </authorList>
    </citation>
    <scope>NUCLEOTIDE SEQUENCE [LARGE SCALE GENOMIC DNA]</scope>
</reference>
<dbReference type="Pfam" id="PF03906">
    <property type="entry name" value="Phage_T7_tail"/>
    <property type="match status" value="1"/>
</dbReference>
<proteinExistence type="predicted"/>